<gene>
    <name evidence="2" type="ORF">SAMEA3545359_01492</name>
</gene>
<dbReference type="EMBL" id="FMHG01000001">
    <property type="protein sequence ID" value="SCJ70054.1"/>
    <property type="molecule type" value="Genomic_DNA"/>
</dbReference>
<accession>A0A1C6IJJ5</accession>
<name>A0A1C6IJJ5_9FIRM</name>
<keyword evidence="1" id="KW-1133">Transmembrane helix</keyword>
<dbReference type="AlphaFoldDB" id="A0A1C6IJJ5"/>
<organism evidence="2">
    <name type="scientific">uncultured Anaerotruncus sp</name>
    <dbReference type="NCBI Taxonomy" id="905011"/>
    <lineage>
        <taxon>Bacteria</taxon>
        <taxon>Bacillati</taxon>
        <taxon>Bacillota</taxon>
        <taxon>Clostridia</taxon>
        <taxon>Eubacteriales</taxon>
        <taxon>Oscillospiraceae</taxon>
        <taxon>Anaerotruncus</taxon>
        <taxon>environmental samples</taxon>
    </lineage>
</organism>
<proteinExistence type="predicted"/>
<feature type="transmembrane region" description="Helical" evidence="1">
    <location>
        <begin position="12"/>
        <end position="33"/>
    </location>
</feature>
<reference evidence="2" key="1">
    <citation type="submission" date="2015-09" db="EMBL/GenBank/DDBJ databases">
        <authorList>
            <consortium name="Pathogen Informatics"/>
        </authorList>
    </citation>
    <scope>NUCLEOTIDE SEQUENCE</scope>
    <source>
        <strain evidence="2">2789STDY5834896</strain>
    </source>
</reference>
<feature type="transmembrane region" description="Helical" evidence="1">
    <location>
        <begin position="45"/>
        <end position="63"/>
    </location>
</feature>
<evidence type="ECO:0000313" key="2">
    <source>
        <dbReference type="EMBL" id="SCJ70054.1"/>
    </source>
</evidence>
<keyword evidence="1" id="KW-0472">Membrane</keyword>
<sequence length="90" mass="10025">MYRIALIMNFFIASDVFYATNPVLLIGLGLAGVSDGRWARWSGKFQQVVLEFTGGLVVCCYGGRQWGMRKKSKGTLPTGAERLLPCFERC</sequence>
<keyword evidence="1" id="KW-0812">Transmembrane</keyword>
<evidence type="ECO:0000256" key="1">
    <source>
        <dbReference type="SAM" id="Phobius"/>
    </source>
</evidence>
<protein>
    <submittedName>
        <fullName evidence="2">Uncharacterized protein</fullName>
    </submittedName>
</protein>